<evidence type="ECO:0000313" key="1">
    <source>
        <dbReference type="EMBL" id="KAH7992934.1"/>
    </source>
</evidence>
<organism evidence="1 2">
    <name type="scientific">Sphaerodactylus townsendi</name>
    <dbReference type="NCBI Taxonomy" id="933632"/>
    <lineage>
        <taxon>Eukaryota</taxon>
        <taxon>Metazoa</taxon>
        <taxon>Chordata</taxon>
        <taxon>Craniata</taxon>
        <taxon>Vertebrata</taxon>
        <taxon>Euteleostomi</taxon>
        <taxon>Lepidosauria</taxon>
        <taxon>Squamata</taxon>
        <taxon>Bifurcata</taxon>
        <taxon>Gekkota</taxon>
        <taxon>Sphaerodactylidae</taxon>
        <taxon>Sphaerodactylus</taxon>
    </lineage>
</organism>
<accession>A0ACB8EJS6</accession>
<dbReference type="EMBL" id="CM037616">
    <property type="protein sequence ID" value="KAH7992934.1"/>
    <property type="molecule type" value="Genomic_DNA"/>
</dbReference>
<evidence type="ECO:0000313" key="2">
    <source>
        <dbReference type="Proteomes" id="UP000827872"/>
    </source>
</evidence>
<comment type="caution">
    <text evidence="1">The sequence shown here is derived from an EMBL/GenBank/DDBJ whole genome shotgun (WGS) entry which is preliminary data.</text>
</comment>
<gene>
    <name evidence="1" type="ORF">K3G42_028291</name>
</gene>
<name>A0ACB8EJS6_9SAUR</name>
<protein>
    <submittedName>
        <fullName evidence="1">Uncharacterized protein</fullName>
    </submittedName>
</protein>
<reference evidence="1" key="1">
    <citation type="submission" date="2021-08" db="EMBL/GenBank/DDBJ databases">
        <title>The first chromosome-level gecko genome reveals the dynamic sex chromosomes of Neotropical dwarf geckos (Sphaerodactylidae: Sphaerodactylus).</title>
        <authorList>
            <person name="Pinto B.J."/>
            <person name="Keating S.E."/>
            <person name="Gamble T."/>
        </authorList>
    </citation>
    <scope>NUCLEOTIDE SEQUENCE</scope>
    <source>
        <strain evidence="1">TG3544</strain>
    </source>
</reference>
<dbReference type="Proteomes" id="UP000827872">
    <property type="component" value="Linkage Group LG03"/>
</dbReference>
<proteinExistence type="predicted"/>
<keyword evidence="2" id="KW-1185">Reference proteome</keyword>
<sequence length="253" mass="29419">MLPVIFQYPQTEPPLQPVIFEEQQEDARHPKSFILPRLEHCTPPQLDPYTKASVTRPMLPVTVKHPQTEHTLQVIFEKQQEDEECEEEECEPESSPELEASWKSSEESQSQSSQIQCRNIPSSEQALVITGHPKAFILPRLDHLSRNRMKTDRVARYLGISVTGSLRLPGEDSRKSVRWGIRQQMLYKTEFPLRSQHIIYPTITWYLLRRDLPCDEECTATWQMELCLEILTHPRNPESLQLHSQQSVLLSVI</sequence>